<dbReference type="GO" id="GO:0004497">
    <property type="term" value="F:monooxygenase activity"/>
    <property type="evidence" value="ECO:0007669"/>
    <property type="project" value="UniProtKB-KW"/>
</dbReference>
<keyword evidence="3" id="KW-1185">Reference proteome</keyword>
<dbReference type="RefSeq" id="WP_138986822.1">
    <property type="nucleotide sequence ID" value="NZ_CP043869.1"/>
</dbReference>
<feature type="domain" description="ABM" evidence="1">
    <location>
        <begin position="4"/>
        <end position="95"/>
    </location>
</feature>
<evidence type="ECO:0000313" key="2">
    <source>
        <dbReference type="EMBL" id="QEQ97538.1"/>
    </source>
</evidence>
<organism evidence="2 3">
    <name type="scientific">Neptunomonas concharum</name>
    <dbReference type="NCBI Taxonomy" id="1031538"/>
    <lineage>
        <taxon>Bacteria</taxon>
        <taxon>Pseudomonadati</taxon>
        <taxon>Pseudomonadota</taxon>
        <taxon>Gammaproteobacteria</taxon>
        <taxon>Oceanospirillales</taxon>
        <taxon>Oceanospirillaceae</taxon>
        <taxon>Neptunomonas</taxon>
    </lineage>
</organism>
<dbReference type="KEGG" id="ncu:F0U83_12885"/>
<dbReference type="PROSITE" id="PS51725">
    <property type="entry name" value="ABM"/>
    <property type="match status" value="1"/>
</dbReference>
<dbReference type="OrthoDB" id="9812192at2"/>
<dbReference type="InterPro" id="IPR011008">
    <property type="entry name" value="Dimeric_a/b-barrel"/>
</dbReference>
<keyword evidence="2" id="KW-0503">Monooxygenase</keyword>
<reference evidence="2 3" key="1">
    <citation type="journal article" date="2019" name="Biochem. Eng. J.">
        <title>Metabolic engineering of the marine bacteria Neptunomonas concharum for the production of acetoin and meso-2,3-butanediol from acetate.</title>
        <authorList>
            <person name="Li W."/>
            <person name="Pu N."/>
            <person name="Liu C.-X."/>
            <person name="Yuan Q.-P."/>
            <person name="Li Z.-J."/>
        </authorList>
    </citation>
    <scope>NUCLEOTIDE SEQUENCE [LARGE SCALE GENOMIC DNA]</scope>
    <source>
        <strain evidence="2 3">JCM17730</strain>
    </source>
</reference>
<evidence type="ECO:0000313" key="3">
    <source>
        <dbReference type="Proteomes" id="UP000324760"/>
    </source>
</evidence>
<evidence type="ECO:0000259" key="1">
    <source>
        <dbReference type="PROSITE" id="PS51725"/>
    </source>
</evidence>
<dbReference type="Proteomes" id="UP000324760">
    <property type="component" value="Chromosome"/>
</dbReference>
<keyword evidence="2" id="KW-0560">Oxidoreductase</keyword>
<protein>
    <submittedName>
        <fullName evidence="2">Antibiotic biosynthesis monooxygenase</fullName>
    </submittedName>
</protein>
<name>A0A5P1RD29_9GAMM</name>
<dbReference type="SUPFAM" id="SSF54909">
    <property type="entry name" value="Dimeric alpha+beta barrel"/>
    <property type="match status" value="1"/>
</dbReference>
<gene>
    <name evidence="2" type="ORF">F0U83_12885</name>
</gene>
<dbReference type="Gene3D" id="3.30.70.100">
    <property type="match status" value="1"/>
</dbReference>
<proteinExistence type="predicted"/>
<sequence>MNPLWISAGLTVYDNQSPARAREELAILRAHTMTEEGCVSFEIRPHQNAPNKFTLWEEWISADALTAHFEAAHTKHYLSLELTHIDYVERLEATL</sequence>
<accession>A0A5P1RD29</accession>
<dbReference type="InterPro" id="IPR007138">
    <property type="entry name" value="ABM_dom"/>
</dbReference>
<dbReference type="AlphaFoldDB" id="A0A5P1RD29"/>
<dbReference type="Pfam" id="PF03992">
    <property type="entry name" value="ABM"/>
    <property type="match status" value="1"/>
</dbReference>
<dbReference type="EMBL" id="CP043869">
    <property type="protein sequence ID" value="QEQ97538.1"/>
    <property type="molecule type" value="Genomic_DNA"/>
</dbReference>